<reference evidence="4 5" key="1">
    <citation type="submission" date="2017-07" db="EMBL/GenBank/DDBJ databases">
        <title>The genome sequence of Paludifilum halophilum highlights mechanisms for microbial adaptation to high salt environemnts.</title>
        <authorList>
            <person name="Belbahri L."/>
        </authorList>
    </citation>
    <scope>NUCLEOTIDE SEQUENCE [LARGE SCALE GENOMIC DNA]</scope>
    <source>
        <strain evidence="4 5">DSM 102817</strain>
    </source>
</reference>
<dbReference type="GO" id="GO:0032259">
    <property type="term" value="P:methylation"/>
    <property type="evidence" value="ECO:0007669"/>
    <property type="project" value="UniProtKB-KW"/>
</dbReference>
<dbReference type="InterPro" id="IPR036413">
    <property type="entry name" value="YaeB-like_sf"/>
</dbReference>
<sequence length="160" mass="18213">METITVYPVGTVESPRKEMTDDYWGDIVSVIHMDSKQYTEEATAGLESFSHLEVVFYMNQVSENRIQTGARHPRNRTDWPKTGIFAQRAKARPNRIGVSRCQLLRVEGLALTVKALDAIHGTPVLDVKPYMKEFGPEGPVRQPEWSTEVMKHYYLKGSKS</sequence>
<dbReference type="InterPro" id="IPR040372">
    <property type="entry name" value="YaeB-like"/>
</dbReference>
<dbReference type="CDD" id="cd09281">
    <property type="entry name" value="UPF0066"/>
    <property type="match status" value="1"/>
</dbReference>
<accession>A0A235B286</accession>
<keyword evidence="4" id="KW-0808">Transferase</keyword>
<protein>
    <submittedName>
        <fullName evidence="4">tRNA (N6-threonylcarbamoyladenosine(37)-N6)-methyltransferase TrmO</fullName>
    </submittedName>
</protein>
<organism evidence="4 5">
    <name type="scientific">Paludifilum halophilum</name>
    <dbReference type="NCBI Taxonomy" id="1642702"/>
    <lineage>
        <taxon>Bacteria</taxon>
        <taxon>Bacillati</taxon>
        <taxon>Bacillota</taxon>
        <taxon>Bacilli</taxon>
        <taxon>Bacillales</taxon>
        <taxon>Thermoactinomycetaceae</taxon>
        <taxon>Paludifilum</taxon>
    </lineage>
</organism>
<dbReference type="InterPro" id="IPR036414">
    <property type="entry name" value="YaeB_N_sf"/>
</dbReference>
<dbReference type="SUPFAM" id="SSF118196">
    <property type="entry name" value="YaeB-like"/>
    <property type="match status" value="1"/>
</dbReference>
<gene>
    <name evidence="4" type="ORF">CHM34_16635</name>
</gene>
<dbReference type="PANTHER" id="PTHR12818:SF0">
    <property type="entry name" value="TRNA (ADENINE(37)-N6)-METHYLTRANSFERASE"/>
    <property type="match status" value="1"/>
</dbReference>
<proteinExistence type="inferred from homology"/>
<comment type="similarity">
    <text evidence="2">Belongs to the tRNA methyltransferase O family.</text>
</comment>
<evidence type="ECO:0000313" key="4">
    <source>
        <dbReference type="EMBL" id="OYD06341.1"/>
    </source>
</evidence>
<evidence type="ECO:0000313" key="5">
    <source>
        <dbReference type="Proteomes" id="UP000215459"/>
    </source>
</evidence>
<dbReference type="RefSeq" id="WP_094265742.1">
    <property type="nucleotide sequence ID" value="NZ_NOWF01000013.1"/>
</dbReference>
<dbReference type="AlphaFoldDB" id="A0A235B286"/>
<comment type="caution">
    <text evidence="4">The sequence shown here is derived from an EMBL/GenBank/DDBJ whole genome shotgun (WGS) entry which is preliminary data.</text>
</comment>
<dbReference type="PANTHER" id="PTHR12818">
    <property type="entry name" value="TRNA (ADENINE(37)-N6)-METHYLTRANSFERASE"/>
    <property type="match status" value="1"/>
</dbReference>
<evidence type="ECO:0000256" key="1">
    <source>
        <dbReference type="ARBA" id="ARBA00022691"/>
    </source>
</evidence>
<dbReference type="Gene3D" id="2.40.30.70">
    <property type="entry name" value="YaeB-like"/>
    <property type="match status" value="1"/>
</dbReference>
<dbReference type="OrthoDB" id="9799092at2"/>
<evidence type="ECO:0000256" key="2">
    <source>
        <dbReference type="ARBA" id="ARBA00033753"/>
    </source>
</evidence>
<dbReference type="Pfam" id="PF01980">
    <property type="entry name" value="TrmO_N"/>
    <property type="match status" value="1"/>
</dbReference>
<keyword evidence="4" id="KW-0489">Methyltransferase</keyword>
<dbReference type="GO" id="GO:0008168">
    <property type="term" value="F:methyltransferase activity"/>
    <property type="evidence" value="ECO:0007669"/>
    <property type="project" value="UniProtKB-KW"/>
</dbReference>
<keyword evidence="5" id="KW-1185">Reference proteome</keyword>
<dbReference type="EMBL" id="NOWF01000013">
    <property type="protein sequence ID" value="OYD06341.1"/>
    <property type="molecule type" value="Genomic_DNA"/>
</dbReference>
<keyword evidence="1" id="KW-0949">S-adenosyl-L-methionine</keyword>
<feature type="domain" description="TsaA-like" evidence="3">
    <location>
        <begin position="6"/>
        <end position="139"/>
    </location>
</feature>
<dbReference type="PROSITE" id="PS51668">
    <property type="entry name" value="TSAA_2"/>
    <property type="match status" value="1"/>
</dbReference>
<evidence type="ECO:0000259" key="3">
    <source>
        <dbReference type="PROSITE" id="PS51668"/>
    </source>
</evidence>
<dbReference type="Proteomes" id="UP000215459">
    <property type="component" value="Unassembled WGS sequence"/>
</dbReference>
<name>A0A235B286_9BACL</name>
<dbReference type="InterPro" id="IPR023370">
    <property type="entry name" value="TrmO-like_N"/>
</dbReference>